<keyword evidence="4 7" id="KW-0547">Nucleotide-binding</keyword>
<feature type="binding site" evidence="7">
    <location>
        <position position="181"/>
    </location>
    <ligand>
        <name>ATP</name>
        <dbReference type="ChEBI" id="CHEBI:30616"/>
    </ligand>
</feature>
<comment type="similarity">
    <text evidence="8">Belongs to the protein kinase superfamily.</text>
</comment>
<dbReference type="SUPFAM" id="SSF56112">
    <property type="entry name" value="Protein kinase-like (PK-like)"/>
    <property type="match status" value="1"/>
</dbReference>
<evidence type="ECO:0000256" key="6">
    <source>
        <dbReference type="ARBA" id="ARBA00022840"/>
    </source>
</evidence>
<dbReference type="GO" id="GO:0004674">
    <property type="term" value="F:protein serine/threonine kinase activity"/>
    <property type="evidence" value="ECO:0007669"/>
    <property type="project" value="UniProtKB-KW"/>
</dbReference>
<dbReference type="PROSITE" id="PS00107">
    <property type="entry name" value="PROTEIN_KINASE_ATP"/>
    <property type="match status" value="1"/>
</dbReference>
<evidence type="ECO:0000256" key="1">
    <source>
        <dbReference type="ARBA" id="ARBA00022527"/>
    </source>
</evidence>
<evidence type="ECO:0000256" key="8">
    <source>
        <dbReference type="RuleBase" id="RU000304"/>
    </source>
</evidence>
<dbReference type="InterPro" id="IPR008271">
    <property type="entry name" value="Ser/Thr_kinase_AS"/>
</dbReference>
<accession>A0AAD5DCJ5</accession>
<proteinExistence type="inferred from homology"/>
<keyword evidence="3" id="KW-0808">Transferase</keyword>
<dbReference type="AlphaFoldDB" id="A0AAD5DCJ5"/>
<dbReference type="EMBL" id="JAMZMK010000504">
    <property type="protein sequence ID" value="KAI7756231.1"/>
    <property type="molecule type" value="Genomic_DNA"/>
</dbReference>
<keyword evidence="6 7" id="KW-0067">ATP-binding</keyword>
<reference evidence="11" key="1">
    <citation type="submission" date="2022-06" db="EMBL/GenBank/DDBJ databases">
        <title>Uncovering the hologenomic basis of an extraordinary plant invasion.</title>
        <authorList>
            <person name="Bieker V.C."/>
            <person name="Martin M.D."/>
            <person name="Gilbert T."/>
            <person name="Hodgins K."/>
            <person name="Battlay P."/>
            <person name="Petersen B."/>
            <person name="Wilson J."/>
        </authorList>
    </citation>
    <scope>NUCLEOTIDE SEQUENCE</scope>
    <source>
        <strain evidence="11">AA19_3_7</strain>
        <tissue evidence="11">Leaf</tissue>
    </source>
</reference>
<comment type="caution">
    <text evidence="11">The sequence shown here is derived from an EMBL/GenBank/DDBJ whole genome shotgun (WGS) entry which is preliminary data.</text>
</comment>
<dbReference type="Gene3D" id="1.10.510.10">
    <property type="entry name" value="Transferase(Phosphotransferase) domain 1"/>
    <property type="match status" value="1"/>
</dbReference>
<keyword evidence="1 8" id="KW-0723">Serine/threonine-protein kinase</keyword>
<dbReference type="InterPro" id="IPR017441">
    <property type="entry name" value="Protein_kinase_ATP_BS"/>
</dbReference>
<dbReference type="PANTHER" id="PTHR47983">
    <property type="entry name" value="PTO-INTERACTING PROTEIN 1-LIKE"/>
    <property type="match status" value="1"/>
</dbReference>
<evidence type="ECO:0000256" key="7">
    <source>
        <dbReference type="PROSITE-ProRule" id="PRU10141"/>
    </source>
</evidence>
<evidence type="ECO:0000256" key="4">
    <source>
        <dbReference type="ARBA" id="ARBA00022741"/>
    </source>
</evidence>
<dbReference type="PANTHER" id="PTHR47983:SF3">
    <property type="entry name" value="OS05G0135800 PROTEIN"/>
    <property type="match status" value="1"/>
</dbReference>
<protein>
    <recommendedName>
        <fullName evidence="10">Protein kinase domain-containing protein</fullName>
    </recommendedName>
</protein>
<feature type="domain" description="Protein kinase" evidence="10">
    <location>
        <begin position="152"/>
        <end position="437"/>
    </location>
</feature>
<feature type="non-terminal residue" evidence="11">
    <location>
        <position position="494"/>
    </location>
</feature>
<evidence type="ECO:0000256" key="3">
    <source>
        <dbReference type="ARBA" id="ARBA00022679"/>
    </source>
</evidence>
<dbReference type="InterPro" id="IPR000719">
    <property type="entry name" value="Prot_kinase_dom"/>
</dbReference>
<name>A0AAD5DCJ5_AMBAR</name>
<keyword evidence="12" id="KW-1185">Reference proteome</keyword>
<dbReference type="GO" id="GO:0005524">
    <property type="term" value="F:ATP binding"/>
    <property type="evidence" value="ECO:0007669"/>
    <property type="project" value="UniProtKB-UniRule"/>
</dbReference>
<keyword evidence="2" id="KW-0597">Phosphoprotein</keyword>
<organism evidence="11 12">
    <name type="scientific">Ambrosia artemisiifolia</name>
    <name type="common">Common ragweed</name>
    <dbReference type="NCBI Taxonomy" id="4212"/>
    <lineage>
        <taxon>Eukaryota</taxon>
        <taxon>Viridiplantae</taxon>
        <taxon>Streptophyta</taxon>
        <taxon>Embryophyta</taxon>
        <taxon>Tracheophyta</taxon>
        <taxon>Spermatophyta</taxon>
        <taxon>Magnoliopsida</taxon>
        <taxon>eudicotyledons</taxon>
        <taxon>Gunneridae</taxon>
        <taxon>Pentapetalae</taxon>
        <taxon>asterids</taxon>
        <taxon>campanulids</taxon>
        <taxon>Asterales</taxon>
        <taxon>Asteraceae</taxon>
        <taxon>Asteroideae</taxon>
        <taxon>Heliantheae alliance</taxon>
        <taxon>Heliantheae</taxon>
        <taxon>Ambrosia</taxon>
    </lineage>
</organism>
<dbReference type="InterPro" id="IPR011009">
    <property type="entry name" value="Kinase-like_dom_sf"/>
</dbReference>
<dbReference type="Pfam" id="PF07714">
    <property type="entry name" value="PK_Tyr_Ser-Thr"/>
    <property type="match status" value="1"/>
</dbReference>
<sequence>GKRVNDSQIKFWIDYWVGSAPLRSTKNDTRLFQSGYHTIEAALADRKPVVIQQVEEFQESNVIEAAIADNQAAVLQIDEFKEINAIEKALTNIQAGRYFKKLKKLLTPAINKDGHESTTEAVEIGVVKTTVIETIAVPALQLDELNEVTGNFGIDSLIGEGLFGKVYFGVLRSGQAAAIKKLDSSGQSDQEFLAQVSRISTLEHENVLRMLGYSIDGGTLHKDLLGIFFMARRKGVKGAQPGPALSWAQRVKIAVGAAKGLEYLHETAQPPIVHRDIKSSNILLFDDYVAKIADIDLSNYAPDMSERGDSTRAFNFGYHAPEYALTGQLTSESDVYTFGIVLLELLTGRKPVDHTLPRGQQSLVTWATAKLYKSNKYKLKTVTCDDLERDFADPRLYKEYPLKAFIKIAMVAELCIQYEADLRPNMRIVVKALQPLLNAIPSPHPVPPPPPPPSPPRTPSPTEVPQMNSFICCCWRRQSYSRNRIRIRIHKQRE</sequence>
<dbReference type="InterPro" id="IPR001245">
    <property type="entry name" value="Ser-Thr/Tyr_kinase_cat_dom"/>
</dbReference>
<dbReference type="Proteomes" id="UP001206925">
    <property type="component" value="Unassembled WGS sequence"/>
</dbReference>
<dbReference type="FunFam" id="1.10.510.10:FF:000195">
    <property type="entry name" value="pto-interacting protein 1"/>
    <property type="match status" value="1"/>
</dbReference>
<evidence type="ECO:0000313" key="12">
    <source>
        <dbReference type="Proteomes" id="UP001206925"/>
    </source>
</evidence>
<dbReference type="Gene3D" id="3.30.200.20">
    <property type="entry name" value="Phosphorylase Kinase, domain 1"/>
    <property type="match status" value="1"/>
</dbReference>
<feature type="compositionally biased region" description="Pro residues" evidence="9">
    <location>
        <begin position="442"/>
        <end position="459"/>
    </location>
</feature>
<evidence type="ECO:0000256" key="2">
    <source>
        <dbReference type="ARBA" id="ARBA00022553"/>
    </source>
</evidence>
<gene>
    <name evidence="11" type="ORF">M8C21_024016</name>
</gene>
<evidence type="ECO:0000256" key="9">
    <source>
        <dbReference type="SAM" id="MobiDB-lite"/>
    </source>
</evidence>
<feature type="region of interest" description="Disordered" evidence="9">
    <location>
        <begin position="441"/>
        <end position="463"/>
    </location>
</feature>
<evidence type="ECO:0000256" key="5">
    <source>
        <dbReference type="ARBA" id="ARBA00022777"/>
    </source>
</evidence>
<keyword evidence="5" id="KW-0418">Kinase</keyword>
<dbReference type="InterPro" id="IPR052101">
    <property type="entry name" value="Plant_StressResp_Kinase"/>
</dbReference>
<dbReference type="PROSITE" id="PS50011">
    <property type="entry name" value="PROTEIN_KINASE_DOM"/>
    <property type="match status" value="1"/>
</dbReference>
<dbReference type="SMART" id="SM00220">
    <property type="entry name" value="S_TKc"/>
    <property type="match status" value="1"/>
</dbReference>
<evidence type="ECO:0000259" key="10">
    <source>
        <dbReference type="PROSITE" id="PS50011"/>
    </source>
</evidence>
<evidence type="ECO:0000313" key="11">
    <source>
        <dbReference type="EMBL" id="KAI7756231.1"/>
    </source>
</evidence>
<dbReference type="PROSITE" id="PS00108">
    <property type="entry name" value="PROTEIN_KINASE_ST"/>
    <property type="match status" value="1"/>
</dbReference>